<dbReference type="Proteomes" id="UP001387215">
    <property type="component" value="Unassembled WGS sequence"/>
</dbReference>
<name>A0ABU8CYI9_9GAMM</name>
<dbReference type="InterPro" id="IPR023346">
    <property type="entry name" value="Lysozyme-like_dom_sf"/>
</dbReference>
<proteinExistence type="predicted"/>
<gene>
    <name evidence="1" type="ORF">V2J18_04005</name>
</gene>
<dbReference type="RefSeq" id="WP_336131065.1">
    <property type="nucleotide sequence ID" value="NZ_JBANDL010000002.1"/>
</dbReference>
<dbReference type="EMBL" id="JBANDL010000002">
    <property type="protein sequence ID" value="MEI2453840.1"/>
    <property type="molecule type" value="Genomic_DNA"/>
</dbReference>
<evidence type="ECO:0008006" key="3">
    <source>
        <dbReference type="Google" id="ProtNLM"/>
    </source>
</evidence>
<dbReference type="SUPFAM" id="SSF53955">
    <property type="entry name" value="Lysozyme-like"/>
    <property type="match status" value="1"/>
</dbReference>
<organism evidence="1 2">
    <name type="scientific">Lysobacter firmicutimachus</name>
    <dbReference type="NCBI Taxonomy" id="1792846"/>
    <lineage>
        <taxon>Bacteria</taxon>
        <taxon>Pseudomonadati</taxon>
        <taxon>Pseudomonadota</taxon>
        <taxon>Gammaproteobacteria</taxon>
        <taxon>Lysobacterales</taxon>
        <taxon>Lysobacteraceae</taxon>
        <taxon>Lysobacter</taxon>
    </lineage>
</organism>
<protein>
    <recommendedName>
        <fullName evidence="3">Transglycosylase SLT domain-containing protein</fullName>
    </recommendedName>
</protein>
<keyword evidence="2" id="KW-1185">Reference proteome</keyword>
<evidence type="ECO:0000313" key="1">
    <source>
        <dbReference type="EMBL" id="MEI2453840.1"/>
    </source>
</evidence>
<evidence type="ECO:0000313" key="2">
    <source>
        <dbReference type="Proteomes" id="UP001387215"/>
    </source>
</evidence>
<accession>A0ABU8CYI9</accession>
<reference evidence="1 2" key="1">
    <citation type="submission" date="2024-02" db="EMBL/GenBank/DDBJ databases">
        <title>Lysobacter Genome Sequencing and Mining.</title>
        <authorList>
            <person name="Bierman J."/>
            <person name="Walker M.C."/>
        </authorList>
    </citation>
    <scope>NUCLEOTIDE SEQUENCE [LARGE SCALE GENOMIC DNA]</scope>
    <source>
        <strain evidence="1 2">PB6250</strain>
    </source>
</reference>
<sequence>MLRLPATPIALVREVIVPALAHFPAAWASREAIALLVAIAIQESNLATRRQGTPTKPGPARGLWQFEVAGASGVLQHPESHAQAGALCRQAHIPASAGAVHRRVEVDDLLACRFARLLLRTDAAPLPPANANAEAEAFAYYLRNWRPGAARTPQGRAKCAKRFTRAWRLALEAVA</sequence>
<comment type="caution">
    <text evidence="1">The sequence shown here is derived from an EMBL/GenBank/DDBJ whole genome shotgun (WGS) entry which is preliminary data.</text>
</comment>